<name>A0A8S1H515_9PELO</name>
<dbReference type="EMBL" id="CAJGYM010000014">
    <property type="protein sequence ID" value="CAD6190243.1"/>
    <property type="molecule type" value="Genomic_DNA"/>
</dbReference>
<gene>
    <name evidence="1" type="ORF">CAUJ_LOCUS6162</name>
</gene>
<organism evidence="1 2">
    <name type="scientific">Caenorhabditis auriculariae</name>
    <dbReference type="NCBI Taxonomy" id="2777116"/>
    <lineage>
        <taxon>Eukaryota</taxon>
        <taxon>Metazoa</taxon>
        <taxon>Ecdysozoa</taxon>
        <taxon>Nematoda</taxon>
        <taxon>Chromadorea</taxon>
        <taxon>Rhabditida</taxon>
        <taxon>Rhabditina</taxon>
        <taxon>Rhabditomorpha</taxon>
        <taxon>Rhabditoidea</taxon>
        <taxon>Rhabditidae</taxon>
        <taxon>Peloderinae</taxon>
        <taxon>Caenorhabditis</taxon>
    </lineage>
</organism>
<evidence type="ECO:0000313" key="2">
    <source>
        <dbReference type="Proteomes" id="UP000835052"/>
    </source>
</evidence>
<reference evidence="1" key="1">
    <citation type="submission" date="2020-10" db="EMBL/GenBank/DDBJ databases">
        <authorList>
            <person name="Kikuchi T."/>
        </authorList>
    </citation>
    <scope>NUCLEOTIDE SEQUENCE</scope>
    <source>
        <strain evidence="1">NKZ352</strain>
    </source>
</reference>
<accession>A0A8S1H515</accession>
<dbReference type="AlphaFoldDB" id="A0A8S1H515"/>
<dbReference type="Proteomes" id="UP000835052">
    <property type="component" value="Unassembled WGS sequence"/>
</dbReference>
<comment type="caution">
    <text evidence="1">The sequence shown here is derived from an EMBL/GenBank/DDBJ whole genome shotgun (WGS) entry which is preliminary data.</text>
</comment>
<protein>
    <submittedName>
        <fullName evidence="1">Uncharacterized protein</fullName>
    </submittedName>
</protein>
<sequence>MFEHSDPQPLNPENFVRNACGFNEYVLPSNVRPKYGIKFRLHTQRAGTKTPRTHIWRCSDCVVYETVYRARRILADGSRRRLPRLRMAVSGPFVEGVANEKNVIQSSVDQNSEVSVTPAPEQQTSIYTGLIPLRIFNGEMHECVFEAIHRLPRLDPISGRPSFHTKKMERLKISERVICRSHFPTVGNDGFFRSTDFPLIMGNRAPRLLPYHIRKEHDYLFVRSKTQMMQQLAEDRNHLFFPVKNSPKKEENDEIEKTSNERRMVEEEDVIVLEDIVEVEPQFENSETPVENVINEDPPIEETQYFEIFCANSELNQDPSANATQHATRPTCLLCGACCTVTWNRTLKFSEIRCPNEHMYSRRARHCPVTGKIVFDFF</sequence>
<proteinExistence type="predicted"/>
<keyword evidence="2" id="KW-1185">Reference proteome</keyword>
<evidence type="ECO:0000313" key="1">
    <source>
        <dbReference type="EMBL" id="CAD6190243.1"/>
    </source>
</evidence>